<organism evidence="1 2">
    <name type="scientific">Rhodopseudomonas palustris</name>
    <dbReference type="NCBI Taxonomy" id="1076"/>
    <lineage>
        <taxon>Bacteria</taxon>
        <taxon>Pseudomonadati</taxon>
        <taxon>Pseudomonadota</taxon>
        <taxon>Alphaproteobacteria</taxon>
        <taxon>Hyphomicrobiales</taxon>
        <taxon>Nitrobacteraceae</taxon>
        <taxon>Rhodopseudomonas</taxon>
    </lineage>
</organism>
<evidence type="ECO:0000313" key="2">
    <source>
        <dbReference type="Proteomes" id="UP000032515"/>
    </source>
</evidence>
<sequence>MVGKGEVSEDFRKQVLGYGLTTAEILYRRPGRHWLLQSYVWQNYDLFPKFPALKDFLAFWEKELEGPLVSVTVAHSKLIKPAELRAIDGVFRLH</sequence>
<dbReference type="OrthoDB" id="9811054at2"/>
<gene>
    <name evidence="1" type="ORF">OO17_08515</name>
</gene>
<proteinExistence type="predicted"/>
<dbReference type="AlphaFoldDB" id="A0A0D7EWV5"/>
<dbReference type="RefSeq" id="WP_044408616.1">
    <property type="nucleotide sequence ID" value="NZ_JXXE01000167.1"/>
</dbReference>
<protein>
    <submittedName>
        <fullName evidence="1">Protein usg</fullName>
    </submittedName>
</protein>
<dbReference type="STRING" id="1421013.GCA_000504425_01513"/>
<dbReference type="Pfam" id="PF06233">
    <property type="entry name" value="Usg"/>
    <property type="match status" value="1"/>
</dbReference>
<dbReference type="InterPro" id="IPR009354">
    <property type="entry name" value="Usg"/>
</dbReference>
<name>A0A0D7EWV5_RHOPL</name>
<dbReference type="PATRIC" id="fig|1076.23.peg.1002"/>
<reference evidence="1 2" key="1">
    <citation type="submission" date="2014-11" db="EMBL/GenBank/DDBJ databases">
        <title>Genomics and ecophysiology of heterotrophic nitrogen fixing bacteria isolated from estuarine surface water.</title>
        <authorList>
            <person name="Bentzon-Tilia M."/>
            <person name="Severin I."/>
            <person name="Hansen L.H."/>
            <person name="Riemann L."/>
        </authorList>
    </citation>
    <scope>NUCLEOTIDE SEQUENCE [LARGE SCALE GENOMIC DNA]</scope>
    <source>
        <strain evidence="1 2">BAL398</strain>
    </source>
</reference>
<evidence type="ECO:0000313" key="1">
    <source>
        <dbReference type="EMBL" id="KIZ45035.1"/>
    </source>
</evidence>
<dbReference type="EMBL" id="JXXE01000167">
    <property type="protein sequence ID" value="KIZ45035.1"/>
    <property type="molecule type" value="Genomic_DNA"/>
</dbReference>
<comment type="caution">
    <text evidence="1">The sequence shown here is derived from an EMBL/GenBank/DDBJ whole genome shotgun (WGS) entry which is preliminary data.</text>
</comment>
<accession>A0A0D7EWV5</accession>
<dbReference type="Proteomes" id="UP000032515">
    <property type="component" value="Unassembled WGS sequence"/>
</dbReference>